<reference evidence="2 3" key="1">
    <citation type="journal article" date="2023" name="Nucleic Acids Res.">
        <title>The hologenome of Daphnia magna reveals possible DNA methylation and microbiome-mediated evolution of the host genome.</title>
        <authorList>
            <person name="Chaturvedi A."/>
            <person name="Li X."/>
            <person name="Dhandapani V."/>
            <person name="Marshall H."/>
            <person name="Kissane S."/>
            <person name="Cuenca-Cambronero M."/>
            <person name="Asole G."/>
            <person name="Calvet F."/>
            <person name="Ruiz-Romero M."/>
            <person name="Marangio P."/>
            <person name="Guigo R."/>
            <person name="Rago D."/>
            <person name="Mirbahai L."/>
            <person name="Eastwood N."/>
            <person name="Colbourne J.K."/>
            <person name="Zhou J."/>
            <person name="Mallon E."/>
            <person name="Orsini L."/>
        </authorList>
    </citation>
    <scope>NUCLEOTIDE SEQUENCE [LARGE SCALE GENOMIC DNA]</scope>
    <source>
        <strain evidence="2">LRV0_1</strain>
    </source>
</reference>
<keyword evidence="3" id="KW-1185">Reference proteome</keyword>
<feature type="region of interest" description="Disordered" evidence="1">
    <location>
        <begin position="591"/>
        <end position="614"/>
    </location>
</feature>
<proteinExistence type="predicted"/>
<feature type="compositionally biased region" description="Basic residues" evidence="1">
    <location>
        <begin position="1091"/>
        <end position="1101"/>
    </location>
</feature>
<feature type="region of interest" description="Disordered" evidence="1">
    <location>
        <begin position="280"/>
        <end position="324"/>
    </location>
</feature>
<evidence type="ECO:0000313" key="3">
    <source>
        <dbReference type="Proteomes" id="UP001234178"/>
    </source>
</evidence>
<feature type="compositionally biased region" description="Basic and acidic residues" evidence="1">
    <location>
        <begin position="539"/>
        <end position="567"/>
    </location>
</feature>
<feature type="compositionally biased region" description="Basic and acidic residues" evidence="1">
    <location>
        <begin position="298"/>
        <end position="310"/>
    </location>
</feature>
<feature type="region of interest" description="Disordered" evidence="1">
    <location>
        <begin position="1072"/>
        <end position="1104"/>
    </location>
</feature>
<evidence type="ECO:0000313" key="2">
    <source>
        <dbReference type="EMBL" id="KAK4044980.1"/>
    </source>
</evidence>
<organism evidence="2 3">
    <name type="scientific">Daphnia magna</name>
    <dbReference type="NCBI Taxonomy" id="35525"/>
    <lineage>
        <taxon>Eukaryota</taxon>
        <taxon>Metazoa</taxon>
        <taxon>Ecdysozoa</taxon>
        <taxon>Arthropoda</taxon>
        <taxon>Crustacea</taxon>
        <taxon>Branchiopoda</taxon>
        <taxon>Diplostraca</taxon>
        <taxon>Cladocera</taxon>
        <taxon>Anomopoda</taxon>
        <taxon>Daphniidae</taxon>
        <taxon>Daphnia</taxon>
    </lineage>
</organism>
<dbReference type="Proteomes" id="UP001234178">
    <property type="component" value="Unassembled WGS sequence"/>
</dbReference>
<protein>
    <submittedName>
        <fullName evidence="2">Uncharacterized protein</fullName>
    </submittedName>
</protein>
<accession>A0ABR0B8S1</accession>
<gene>
    <name evidence="2" type="ORF">OUZ56_032386</name>
</gene>
<dbReference type="EMBL" id="JAOYFB010000041">
    <property type="protein sequence ID" value="KAK4044980.1"/>
    <property type="molecule type" value="Genomic_DNA"/>
</dbReference>
<sequence length="1282" mass="133991">MEPEGERSDDGEAFEAGTVKIPRENAGGAAAGAVAKVGPLVVADEAAGAGADRRPRRIAEAAAAALVRREHEAAPFEVGVEDVAVRIPAPGGAVGDADLVVAEADRGAAAIHGRREQRILGDNGRFVVFAVIVTDAELGDLRIVVRQPADGRFGGAGGAGEVLGVHRPDGAEAIEGEAEGAELAGGVVAEEEQGAGRRVDLHPEAGGGAAEALDGEHPGVAAPIDVEIEVLAAIDGARQREGRRRPVAPEACERFPREIEGLDALGVLLEDEIAVGVGEGGRSDDGAEEALAAPKAGAEADRGRSRRAEVDDFDAGVGHEDARLGPRVDAPREERAPVEGVDEPIPGLLRIEGREAIGRRIEGVDPEGAGRRLPGDDAVDAAERVDQLRADRAPRRRRRIDLHLLADPIELRAVADLEAVGEDAAPLIDGHRSEATDPLLCRRGGEGGGVVGRRGRALVGPLPGVAAVGGGEARKELEDRGRRDLGGVALREDVDLLDLPAFLAIFEGRVADAGRLSAVVSEGDGDVHRAADGDTGDGDGDRFVRIGDGVARGDRRPPTRRYGDADLGRAGGNSDQARKDVEERLEGVDAELLEEGEDPFSGAAPELDDGEDRRLDEVDDEVDPRLLQQLFQELLVELLRGVAAEADRQEDARHHEVDEQVEEDGDEARDLGAALGIPRIGPHGALGRRPQAEGVGEDVDLRGAGGGVDSELPLGGAKNARNPWIIGRRDVAEDPGPEEDPVGGRVDGGDAGPQGAIVDDGDLVAVGAALGLDVEGAARLAAPVFMADEGARFVVAAVLEAGDVDVGGARLPSPLKVADPFKTGGGVEAPLRLAGDRRDEALDRLRERPGVHVAGRPLLVDDGGAVEVVEGDLLPCVVEGVFAIAPPAVPVGVLLGRRRVEQLFDGIDEVAEARGAEDVVDDRHGDRRVMGHQRRIVEEGPDRGILCGYKDLRVIVLGERRLHAGDVGRRRDMNASGEDDRAPGAGGDLQLVALDPFRGKENVARVEDRKGVGDRAVGEPFAALEGREGGGVVGRDLVAGRPDAQIDVTGDPLRRERFAPKGEVDVLADLGGRPERAVPSTAGEAQEAAGRKRRRNRRRSPLKGLAARDLNAALTSLRLAHGTSLADRRRRAMNVLELGTFVRTAKGRKRTTNRASCQGEARAPRGHRRAHSPGDSSTLARNETPSRNTNVKTFLARTVYAVALAFVSVASVVACDDEDPTPSSVDAGSDDGAAKTCKTSSACSQGVCSCRTPGKEGVACCSVTSTQPCTAGDCVDVCYACQ</sequence>
<feature type="region of interest" description="Disordered" evidence="1">
    <location>
        <begin position="1146"/>
        <end position="1185"/>
    </location>
</feature>
<feature type="region of interest" description="Disordered" evidence="1">
    <location>
        <begin position="525"/>
        <end position="579"/>
    </location>
</feature>
<comment type="caution">
    <text evidence="2">The sequence shown here is derived from an EMBL/GenBank/DDBJ whole genome shotgun (WGS) entry which is preliminary data.</text>
</comment>
<feature type="compositionally biased region" description="Polar residues" evidence="1">
    <location>
        <begin position="1174"/>
        <end position="1185"/>
    </location>
</feature>
<evidence type="ECO:0000256" key="1">
    <source>
        <dbReference type="SAM" id="MobiDB-lite"/>
    </source>
</evidence>
<name>A0ABR0B8S1_9CRUS</name>